<dbReference type="InterPro" id="IPR011257">
    <property type="entry name" value="DNA_glycosylase"/>
</dbReference>
<comment type="catalytic activity">
    <reaction evidence="3">
        <text>2'-deoxyribonucleotide-(2'-deoxyribose 5'-phosphate)-2'-deoxyribonucleotide-DNA = a 3'-end 2'-deoxyribonucleotide-(2,3-dehydro-2,3-deoxyribose 5'-phosphate)-DNA + a 5'-end 5'-phospho-2'-deoxyribonucleoside-DNA + H(+)</text>
        <dbReference type="Rhea" id="RHEA:66592"/>
        <dbReference type="Rhea" id="RHEA-COMP:13180"/>
        <dbReference type="Rhea" id="RHEA-COMP:16897"/>
        <dbReference type="Rhea" id="RHEA-COMP:17067"/>
        <dbReference type="ChEBI" id="CHEBI:15378"/>
        <dbReference type="ChEBI" id="CHEBI:136412"/>
        <dbReference type="ChEBI" id="CHEBI:157695"/>
        <dbReference type="ChEBI" id="CHEBI:167181"/>
        <dbReference type="EC" id="4.2.99.18"/>
    </reaction>
</comment>
<name>A0ABV1J4Z9_9FIRM</name>
<dbReference type="Gene3D" id="1.10.1670.10">
    <property type="entry name" value="Helix-hairpin-Helix base-excision DNA repair enzymes (C-terminal)"/>
    <property type="match status" value="1"/>
</dbReference>
<dbReference type="EMBL" id="JBBNPS010000005">
    <property type="protein sequence ID" value="MEQ3353263.1"/>
    <property type="molecule type" value="Genomic_DNA"/>
</dbReference>
<dbReference type="InterPro" id="IPR052054">
    <property type="entry name" value="Oxidative_DNA_repair_enzyme"/>
</dbReference>
<dbReference type="EC" id="4.2.99.18" evidence="2"/>
<proteinExistence type="inferred from homology"/>
<comment type="caution">
    <text evidence="5">The sequence shown here is derived from an EMBL/GenBank/DDBJ whole genome shotgun (WGS) entry which is preliminary data.</text>
</comment>
<accession>A0ABV1J4Z9</accession>
<feature type="domain" description="HhH-GPD" evidence="4">
    <location>
        <begin position="95"/>
        <end position="258"/>
    </location>
</feature>
<evidence type="ECO:0000313" key="5">
    <source>
        <dbReference type="EMBL" id="MEQ3353263.1"/>
    </source>
</evidence>
<dbReference type="PANTHER" id="PTHR10242">
    <property type="entry name" value="8-OXOGUANINE DNA GLYCOSYLASE"/>
    <property type="match status" value="1"/>
</dbReference>
<reference evidence="5 6" key="1">
    <citation type="submission" date="2024-04" db="EMBL/GenBank/DDBJ databases">
        <title>Human intestinal bacterial collection.</title>
        <authorList>
            <person name="Pauvert C."/>
            <person name="Hitch T.C.A."/>
            <person name="Clavel T."/>
        </authorList>
    </citation>
    <scope>NUCLEOTIDE SEQUENCE [LARGE SCALE GENOMIC DNA]</scope>
    <source>
        <strain evidence="5 6">CLA-SR-H026</strain>
    </source>
</reference>
<gene>
    <name evidence="5" type="ORF">AAA081_02965</name>
</gene>
<evidence type="ECO:0000256" key="1">
    <source>
        <dbReference type="ARBA" id="ARBA00010679"/>
    </source>
</evidence>
<dbReference type="CDD" id="cd00056">
    <property type="entry name" value="ENDO3c"/>
    <property type="match status" value="1"/>
</dbReference>
<evidence type="ECO:0000313" key="6">
    <source>
        <dbReference type="Proteomes" id="UP001481872"/>
    </source>
</evidence>
<evidence type="ECO:0000256" key="2">
    <source>
        <dbReference type="ARBA" id="ARBA00012720"/>
    </source>
</evidence>
<keyword evidence="6" id="KW-1185">Reference proteome</keyword>
<dbReference type="SUPFAM" id="SSF48150">
    <property type="entry name" value="DNA-glycosylase"/>
    <property type="match status" value="1"/>
</dbReference>
<dbReference type="InterPro" id="IPR023170">
    <property type="entry name" value="HhH_base_excis_C"/>
</dbReference>
<organism evidence="5 6">
    <name type="scientific">Aedoeadaptatus acetigenes</name>
    <dbReference type="NCBI Taxonomy" id="2981723"/>
    <lineage>
        <taxon>Bacteria</taxon>
        <taxon>Bacillati</taxon>
        <taxon>Bacillota</taxon>
        <taxon>Tissierellia</taxon>
        <taxon>Tissierellales</taxon>
        <taxon>Peptoniphilaceae</taxon>
        <taxon>Aedoeadaptatus</taxon>
    </lineage>
</organism>
<dbReference type="RefSeq" id="WP_349053636.1">
    <property type="nucleotide sequence ID" value="NZ_JBBNPS010000005.1"/>
</dbReference>
<dbReference type="PANTHER" id="PTHR10242:SF2">
    <property type="entry name" value="N-GLYCOSYLASE_DNA LYASE"/>
    <property type="match status" value="1"/>
</dbReference>
<dbReference type="SMART" id="SM00478">
    <property type="entry name" value="ENDO3c"/>
    <property type="match status" value="1"/>
</dbReference>
<sequence>MFDPVMTIKSGQFHHWEEEKDRICAVNGKDAFFLKAGECIAGDRASAEIFFDEGHDYARAAELVRSAEDLKDLAPYLSLRILKQDPWEAVVGFILSSNNNLFRIRKTVLDLSKNYGNKLAEAEGLVAYSLPAPEVMADLSSDALRALGAGYRDKYLIETAHTVAAGKFDLHRPYDLAYNEAKKYLMQLPGVGPKVADCILLFGYGKKDAFPVDVWIARAMKRFGEFKSREAASDYAIERFGEDAGYIQQLLFMDQRRRET</sequence>
<comment type="similarity">
    <text evidence="1">Belongs to the type-1 OGG1 family.</text>
</comment>
<dbReference type="InterPro" id="IPR003265">
    <property type="entry name" value="HhH-GPD_domain"/>
</dbReference>
<dbReference type="Proteomes" id="UP001481872">
    <property type="component" value="Unassembled WGS sequence"/>
</dbReference>
<evidence type="ECO:0000259" key="4">
    <source>
        <dbReference type="SMART" id="SM00478"/>
    </source>
</evidence>
<evidence type="ECO:0000256" key="3">
    <source>
        <dbReference type="ARBA" id="ARBA00044632"/>
    </source>
</evidence>
<protein>
    <recommendedName>
        <fullName evidence="2">DNA-(apurinic or apyrimidinic site) lyase</fullName>
        <ecNumber evidence="2">4.2.99.18</ecNumber>
    </recommendedName>
</protein>
<dbReference type="Gene3D" id="1.10.340.30">
    <property type="entry name" value="Hypothetical protein, domain 2"/>
    <property type="match status" value="1"/>
</dbReference>
<dbReference type="Pfam" id="PF00730">
    <property type="entry name" value="HhH-GPD"/>
    <property type="match status" value="1"/>
</dbReference>